<dbReference type="EMBL" id="LT838813">
    <property type="protein sequence ID" value="SMD42313.1"/>
    <property type="molecule type" value="Genomic_DNA"/>
</dbReference>
<feature type="transmembrane region" description="Helical" evidence="1">
    <location>
        <begin position="247"/>
        <end position="275"/>
    </location>
</feature>
<keyword evidence="3" id="KW-1185">Reference proteome</keyword>
<feature type="transmembrane region" description="Helical" evidence="1">
    <location>
        <begin position="351"/>
        <end position="371"/>
    </location>
</feature>
<dbReference type="STRING" id="758820.SAMN00777080_0860"/>
<gene>
    <name evidence="2" type="ORF">SAMN00777080_0860</name>
</gene>
<evidence type="ECO:0000313" key="2">
    <source>
        <dbReference type="EMBL" id="SMD42313.1"/>
    </source>
</evidence>
<feature type="transmembrane region" description="Helical" evidence="1">
    <location>
        <begin position="320"/>
        <end position="339"/>
    </location>
</feature>
<dbReference type="AlphaFoldDB" id="A0A1W2H087"/>
<keyword evidence="1" id="KW-1133">Transmembrane helix</keyword>
<dbReference type="RefSeq" id="WP_084119138.1">
    <property type="nucleotide sequence ID" value="NZ_LT838813.1"/>
</dbReference>
<organism evidence="2 3">
    <name type="scientific">Aquiflexum balticum DSM 16537</name>
    <dbReference type="NCBI Taxonomy" id="758820"/>
    <lineage>
        <taxon>Bacteria</taxon>
        <taxon>Pseudomonadati</taxon>
        <taxon>Bacteroidota</taxon>
        <taxon>Cytophagia</taxon>
        <taxon>Cytophagales</taxon>
        <taxon>Cyclobacteriaceae</taxon>
        <taxon>Aquiflexum</taxon>
    </lineage>
</organism>
<sequence length="372" mass="42926">MRAELFMLFLFISFFEISLDSNSQVLENYNNRIQELYPNRKSKNNSAIQVNIDIKNFPQSEYRLSIPEESTLFLGEKLWVYTQKDTTLIISLADLKDLVAEANKEEILLGVFKNGISPSDISVEKGFFDNQMGISREETKGEFSPEKREVSNFNDFFFFAVVTVLFLLAVYKMIYPLVLKLILTPSAVFSAEDFSESNSLQKFFSIDILFYLLIVNMLVFLLSMIFIKNLGTGNWVDLVNGDLNQLFLNWLFGSGILVLISVLKFVFLRIIAFVFELGKIVTAHFFYLLRIISILIFGMAFIVSFLVLNDYLEFEQSIKYLLYGFFGIYLFGVGMLFIIMSNRLSFKNYHLFVYICSAEIVPFLILTKVIIG</sequence>
<reference evidence="3" key="1">
    <citation type="submission" date="2017-04" db="EMBL/GenBank/DDBJ databases">
        <authorList>
            <person name="Varghese N."/>
            <person name="Submissions S."/>
        </authorList>
    </citation>
    <scope>NUCLEOTIDE SEQUENCE [LARGE SCALE GENOMIC DNA]</scope>
    <source>
        <strain evidence="3">DSM 16537</strain>
    </source>
</reference>
<evidence type="ECO:0000313" key="3">
    <source>
        <dbReference type="Proteomes" id="UP000192333"/>
    </source>
</evidence>
<feature type="transmembrane region" description="Helical" evidence="1">
    <location>
        <begin position="156"/>
        <end position="174"/>
    </location>
</feature>
<name>A0A1W2H087_9BACT</name>
<dbReference type="Proteomes" id="UP000192333">
    <property type="component" value="Chromosome I"/>
</dbReference>
<evidence type="ECO:0000256" key="1">
    <source>
        <dbReference type="SAM" id="Phobius"/>
    </source>
</evidence>
<keyword evidence="1" id="KW-0812">Transmembrane</keyword>
<dbReference type="OrthoDB" id="975088at2"/>
<keyword evidence="1" id="KW-0472">Membrane</keyword>
<dbReference type="InterPro" id="IPR025367">
    <property type="entry name" value="DUF4271"/>
</dbReference>
<dbReference type="Pfam" id="PF14093">
    <property type="entry name" value="DUF4271"/>
    <property type="match status" value="1"/>
</dbReference>
<proteinExistence type="predicted"/>
<evidence type="ECO:0008006" key="4">
    <source>
        <dbReference type="Google" id="ProtNLM"/>
    </source>
</evidence>
<accession>A0A1W2H087</accession>
<protein>
    <recommendedName>
        <fullName evidence="4">DUF4271 domain-containing protein</fullName>
    </recommendedName>
</protein>
<feature type="transmembrane region" description="Helical" evidence="1">
    <location>
        <begin position="208"/>
        <end position="227"/>
    </location>
</feature>
<feature type="transmembrane region" description="Helical" evidence="1">
    <location>
        <begin position="287"/>
        <end position="308"/>
    </location>
</feature>